<dbReference type="HOGENOM" id="CLU_936050_0_0_7"/>
<evidence type="ECO:0000313" key="1">
    <source>
        <dbReference type="EMBL" id="CAG37101.1"/>
    </source>
</evidence>
<dbReference type="RefSeq" id="WP_011189613.1">
    <property type="nucleotide sequence ID" value="NC_006138.1"/>
</dbReference>
<dbReference type="InterPro" id="IPR029063">
    <property type="entry name" value="SAM-dependent_MTases_sf"/>
</dbReference>
<dbReference type="AlphaFoldDB" id="Q6AKM4"/>
<dbReference type="OrthoDB" id="9808140at2"/>
<keyword evidence="2" id="KW-1185">Reference proteome</keyword>
<sequence length="297" mass="33175">MIWIYRNTTEGFEDLALAEMISAGLTQASNRFFYGESFDLEKSAYARFSIREVSRGSSPEEVITNFSENIPSPYRLEKIHKNKRCGSTSYAFLAEKIHGGEIRASHPKSIILVFSPDNVLWIAGFVREKTDSIVEKFGQITERTCVSLKPHAALALINISGSSPVIDPCCGTGLLPLAAKLLDRESYASDNNVNMLRMAKTNRDVLGVDLDIHNKDAFTPWLHDCCLVSDFPADRSWCTSAQDLSLAIFTKWIPFIKTFCVIFPDQIVEKLPSTIVINKKIKFTAGRTIVVGEVIRS</sequence>
<dbReference type="STRING" id="177439.DP2372"/>
<dbReference type="SUPFAM" id="SSF53335">
    <property type="entry name" value="S-adenosyl-L-methionine-dependent methyltransferases"/>
    <property type="match status" value="1"/>
</dbReference>
<dbReference type="KEGG" id="dps:DP2372"/>
<name>Q6AKM4_DESPS</name>
<dbReference type="eggNOG" id="COG1041">
    <property type="taxonomic scope" value="Bacteria"/>
</dbReference>
<reference evidence="2" key="1">
    <citation type="journal article" date="2004" name="Environ. Microbiol.">
        <title>The genome of Desulfotalea psychrophila, a sulfate-reducing bacterium from permanently cold Arctic sediments.</title>
        <authorList>
            <person name="Rabus R."/>
            <person name="Ruepp A."/>
            <person name="Frickey T."/>
            <person name="Rattei T."/>
            <person name="Fartmann B."/>
            <person name="Stark M."/>
            <person name="Bauer M."/>
            <person name="Zibat A."/>
            <person name="Lombardot T."/>
            <person name="Becker I."/>
            <person name="Amann J."/>
            <person name="Gellner K."/>
            <person name="Teeling H."/>
            <person name="Leuschner W.D."/>
            <person name="Gloeckner F.-O."/>
            <person name="Lupas A.N."/>
            <person name="Amann R."/>
            <person name="Klenk H.-P."/>
        </authorList>
    </citation>
    <scope>NUCLEOTIDE SEQUENCE [LARGE SCALE GENOMIC DNA]</scope>
    <source>
        <strain evidence="2">DSM 12343 / LSv54</strain>
    </source>
</reference>
<accession>Q6AKM4</accession>
<proteinExistence type="predicted"/>
<dbReference type="Proteomes" id="UP000000602">
    <property type="component" value="Chromosome"/>
</dbReference>
<evidence type="ECO:0000313" key="2">
    <source>
        <dbReference type="Proteomes" id="UP000000602"/>
    </source>
</evidence>
<organism evidence="1 2">
    <name type="scientific">Desulfotalea psychrophila (strain LSv54 / DSM 12343)</name>
    <dbReference type="NCBI Taxonomy" id="177439"/>
    <lineage>
        <taxon>Bacteria</taxon>
        <taxon>Pseudomonadati</taxon>
        <taxon>Thermodesulfobacteriota</taxon>
        <taxon>Desulfobulbia</taxon>
        <taxon>Desulfobulbales</taxon>
        <taxon>Desulfocapsaceae</taxon>
        <taxon>Desulfotalea</taxon>
    </lineage>
</organism>
<protein>
    <submittedName>
        <fullName evidence="1">Uncharacterized protein</fullName>
    </submittedName>
</protein>
<dbReference type="EMBL" id="CR522870">
    <property type="protein sequence ID" value="CAG37101.1"/>
    <property type="molecule type" value="Genomic_DNA"/>
</dbReference>
<dbReference type="Gene3D" id="3.40.50.150">
    <property type="entry name" value="Vaccinia Virus protein VP39"/>
    <property type="match status" value="1"/>
</dbReference>
<gene>
    <name evidence="1" type="ordered locus">DP2372</name>
</gene>